<dbReference type="Pfam" id="PF23577">
    <property type="entry name" value="LysM_RLK"/>
    <property type="match status" value="2"/>
</dbReference>
<dbReference type="InterPro" id="IPR036779">
    <property type="entry name" value="LysM_dom_sf"/>
</dbReference>
<dbReference type="SUPFAM" id="SSF56112">
    <property type="entry name" value="Protein kinase-like (PK-like)"/>
    <property type="match status" value="1"/>
</dbReference>
<keyword evidence="15" id="KW-1185">Reference proteome</keyword>
<evidence type="ECO:0000256" key="5">
    <source>
        <dbReference type="ARBA" id="ARBA00022741"/>
    </source>
</evidence>
<comment type="subcellular location">
    <subcellularLocation>
        <location evidence="1">Cell membrane</location>
        <topology evidence="1">Single-pass membrane protein</topology>
    </subcellularLocation>
</comment>
<dbReference type="InterPro" id="IPR001245">
    <property type="entry name" value="Ser-Thr/Tyr_kinase_cat_dom"/>
</dbReference>
<evidence type="ECO:0000259" key="12">
    <source>
        <dbReference type="PROSITE" id="PS50011"/>
    </source>
</evidence>
<keyword evidence="5" id="KW-0547">Nucleotide-binding</keyword>
<dbReference type="Pfam" id="PF07714">
    <property type="entry name" value="PK_Tyr_Ser-Thr"/>
    <property type="match status" value="1"/>
</dbReference>
<dbReference type="PROSITE" id="PS51782">
    <property type="entry name" value="LYSM"/>
    <property type="match status" value="2"/>
</dbReference>
<dbReference type="GO" id="GO:0005886">
    <property type="term" value="C:plasma membrane"/>
    <property type="evidence" value="ECO:0007669"/>
    <property type="project" value="UniProtKB-SubCell"/>
</dbReference>
<dbReference type="FunFam" id="1.10.510.10:FF:000468">
    <property type="entry name" value="PTI1-like tyrosine-protein kinase 3"/>
    <property type="match status" value="1"/>
</dbReference>
<sequence length="756" mass="83018">MLDLNSRFRLIITTFFFFSTFYFNSLAQSRCTRGCNLALGSYYVQSGDQLDQISLRFNTNSNNILKYNPSIPNQDSVQSGQRINVPFSCDCINGDFLGHVFTYNIGSEDTYDKVAQEDYANLTTADWVQRFNSYGPNRIPDTGTLNVTVNCSCGDSLISKDYGLFVTYPLRPEDTLDSVSSVTNLSSDLIRSYNPDANFTLGSGLLYIPGRGCNLALGSYYLQSGDELLPISQRFHTTINDILKYNPSIRSQDSVQSFTRINIPFSCGCIIGEFLGHTFDYDVDPQDTYITVAQHKYANLTTGDWIHRFNTYDANRIPDTGRLNVTVNCSCGDSSVSKDYGLFVTYPLRPEDSLDSVASAANISSDLVRRYNPGVNFGSGSGLVYIPGRGLSGGAIGGIVVGIVAVVLLLAGCYYFGFYKKRKAEASSALLKNAQVQLMPDQVRNGSLVRGSESSGAPTGASPGLTGITVDKSVEFSYEELSTATDEFSLANKIGQGGFGAVYYAELRGEVRLIGYCVEGSLFLVYEYIENGNLSQHLHGSGRDPLPWSTRVQIALDSARGLEYIHEHTVPVYIHRDIKSANILIDKNYHGKVADFGLTKLTEVGSNSLPTRLVGTFGYMPPEYAQYGDVSPKVDVYAFGVVLYELISAKEAIVKANGSVAESKGLVAMFEEVLSQPDPKDELIKMIDPRLGDNYPLDSVRKMAQLAKACTHENPQLRPSMRSIVVALMTLSSSTEDWDVGSFYDNQNLVSLMSGR</sequence>
<dbReference type="PANTHER" id="PTHR46204:SF27">
    <property type="entry name" value="PROTEIN KINASE DOMAIN-CONTAINING PROTEIN"/>
    <property type="match status" value="1"/>
</dbReference>
<dbReference type="SMART" id="SM00220">
    <property type="entry name" value="S_TKc"/>
    <property type="match status" value="1"/>
</dbReference>
<reference evidence="14" key="1">
    <citation type="submission" date="2022-06" db="EMBL/GenBank/DDBJ databases">
        <title>Uncovering the hologenomic basis of an extraordinary plant invasion.</title>
        <authorList>
            <person name="Bieker V.C."/>
            <person name="Martin M.D."/>
            <person name="Gilbert T."/>
            <person name="Hodgins K."/>
            <person name="Battlay P."/>
            <person name="Petersen B."/>
            <person name="Wilson J."/>
        </authorList>
    </citation>
    <scope>NUCLEOTIDE SEQUENCE</scope>
    <source>
        <strain evidence="14">AA19_3_7</strain>
        <tissue evidence="14">Leaf</tissue>
    </source>
</reference>
<accession>A0AAD5D2C4</accession>
<comment type="caution">
    <text evidence="14">The sequence shown here is derived from an EMBL/GenBank/DDBJ whole genome shotgun (WGS) entry which is preliminary data.</text>
</comment>
<organism evidence="14 15">
    <name type="scientific">Ambrosia artemisiifolia</name>
    <name type="common">Common ragweed</name>
    <dbReference type="NCBI Taxonomy" id="4212"/>
    <lineage>
        <taxon>Eukaryota</taxon>
        <taxon>Viridiplantae</taxon>
        <taxon>Streptophyta</taxon>
        <taxon>Embryophyta</taxon>
        <taxon>Tracheophyta</taxon>
        <taxon>Spermatophyta</taxon>
        <taxon>Magnoliopsida</taxon>
        <taxon>eudicotyledons</taxon>
        <taxon>Gunneridae</taxon>
        <taxon>Pentapetalae</taxon>
        <taxon>asterids</taxon>
        <taxon>campanulids</taxon>
        <taxon>Asterales</taxon>
        <taxon>Asteraceae</taxon>
        <taxon>Asteroideae</taxon>
        <taxon>Heliantheae alliance</taxon>
        <taxon>Heliantheae</taxon>
        <taxon>Ambrosia</taxon>
    </lineage>
</organism>
<evidence type="ECO:0000256" key="11">
    <source>
        <dbReference type="SAM" id="Phobius"/>
    </source>
</evidence>
<dbReference type="SMART" id="SM00257">
    <property type="entry name" value="LysM"/>
    <property type="match status" value="2"/>
</dbReference>
<dbReference type="InterPro" id="IPR008271">
    <property type="entry name" value="Ser/Thr_kinase_AS"/>
</dbReference>
<dbReference type="PROSITE" id="PS00108">
    <property type="entry name" value="PROTEIN_KINASE_ST"/>
    <property type="match status" value="1"/>
</dbReference>
<keyword evidence="3 11" id="KW-0812">Transmembrane</keyword>
<evidence type="ECO:0000256" key="6">
    <source>
        <dbReference type="ARBA" id="ARBA00022840"/>
    </source>
</evidence>
<dbReference type="AlphaFoldDB" id="A0AAD5D2C4"/>
<evidence type="ECO:0000256" key="4">
    <source>
        <dbReference type="ARBA" id="ARBA00022729"/>
    </source>
</evidence>
<protein>
    <recommendedName>
        <fullName evidence="16">LysM domain receptor-like kinase 3</fullName>
    </recommendedName>
</protein>
<evidence type="ECO:0000256" key="1">
    <source>
        <dbReference type="ARBA" id="ARBA00004162"/>
    </source>
</evidence>
<name>A0AAD5D2C4_AMBAR</name>
<dbReference type="InterPro" id="IPR018392">
    <property type="entry name" value="LysM"/>
</dbReference>
<dbReference type="InterPro" id="IPR057097">
    <property type="entry name" value="LysM_RLK3/10"/>
</dbReference>
<keyword evidence="2" id="KW-1003">Cell membrane</keyword>
<keyword evidence="9" id="KW-1015">Disulfide bond</keyword>
<feature type="region of interest" description="Disordered" evidence="10">
    <location>
        <begin position="447"/>
        <end position="466"/>
    </location>
</feature>
<dbReference type="Gene3D" id="1.10.510.10">
    <property type="entry name" value="Transferase(Phosphotransferase) domain 1"/>
    <property type="match status" value="1"/>
</dbReference>
<keyword evidence="8 11" id="KW-0472">Membrane</keyword>
<feature type="transmembrane region" description="Helical" evidence="11">
    <location>
        <begin position="395"/>
        <end position="417"/>
    </location>
</feature>
<gene>
    <name evidence="14" type="ORF">M8C21_021832</name>
</gene>
<dbReference type="Pfam" id="PF01476">
    <property type="entry name" value="LysM"/>
    <property type="match status" value="2"/>
</dbReference>
<dbReference type="InterPro" id="IPR044812">
    <property type="entry name" value="CERK1/LYK3-like"/>
</dbReference>
<proteinExistence type="predicted"/>
<evidence type="ECO:0000256" key="7">
    <source>
        <dbReference type="ARBA" id="ARBA00022989"/>
    </source>
</evidence>
<keyword evidence="4" id="KW-0732">Signal</keyword>
<evidence type="ECO:0008006" key="16">
    <source>
        <dbReference type="Google" id="ProtNLM"/>
    </source>
</evidence>
<evidence type="ECO:0000313" key="15">
    <source>
        <dbReference type="Proteomes" id="UP001206925"/>
    </source>
</evidence>
<dbReference type="Gene3D" id="3.30.200.20">
    <property type="entry name" value="Phosphorylase Kinase, domain 1"/>
    <property type="match status" value="1"/>
</dbReference>
<dbReference type="EMBL" id="JAMZMK010005654">
    <property type="protein sequence ID" value="KAI7752613.1"/>
    <property type="molecule type" value="Genomic_DNA"/>
</dbReference>
<evidence type="ECO:0000313" key="14">
    <source>
        <dbReference type="EMBL" id="KAI7752613.1"/>
    </source>
</evidence>
<dbReference type="SUPFAM" id="SSF54106">
    <property type="entry name" value="LysM domain"/>
    <property type="match status" value="1"/>
</dbReference>
<dbReference type="Proteomes" id="UP001206925">
    <property type="component" value="Unassembled WGS sequence"/>
</dbReference>
<dbReference type="PANTHER" id="PTHR46204">
    <property type="entry name" value="CHITIN ELICITOR RECEPTOR KINASE 1-RELATED"/>
    <property type="match status" value="1"/>
</dbReference>
<dbReference type="GO" id="GO:0019199">
    <property type="term" value="F:transmembrane receptor protein kinase activity"/>
    <property type="evidence" value="ECO:0007669"/>
    <property type="project" value="InterPro"/>
</dbReference>
<evidence type="ECO:0000256" key="10">
    <source>
        <dbReference type="SAM" id="MobiDB-lite"/>
    </source>
</evidence>
<feature type="domain" description="Protein kinase" evidence="12">
    <location>
        <begin position="385"/>
        <end position="731"/>
    </location>
</feature>
<dbReference type="InterPro" id="IPR011009">
    <property type="entry name" value="Kinase-like_dom_sf"/>
</dbReference>
<feature type="domain" description="LysM" evidence="13">
    <location>
        <begin position="218"/>
        <end position="263"/>
    </location>
</feature>
<keyword evidence="7 11" id="KW-1133">Transmembrane helix</keyword>
<dbReference type="GO" id="GO:0045087">
    <property type="term" value="P:innate immune response"/>
    <property type="evidence" value="ECO:0007669"/>
    <property type="project" value="InterPro"/>
</dbReference>
<dbReference type="PROSITE" id="PS50011">
    <property type="entry name" value="PROTEIN_KINASE_DOM"/>
    <property type="match status" value="1"/>
</dbReference>
<keyword evidence="6" id="KW-0067">ATP-binding</keyword>
<dbReference type="GO" id="GO:0005524">
    <property type="term" value="F:ATP binding"/>
    <property type="evidence" value="ECO:0007669"/>
    <property type="project" value="UniProtKB-KW"/>
</dbReference>
<evidence type="ECO:0000256" key="8">
    <source>
        <dbReference type="ARBA" id="ARBA00023136"/>
    </source>
</evidence>
<dbReference type="Gene3D" id="3.10.350.10">
    <property type="entry name" value="LysM domain"/>
    <property type="match status" value="2"/>
</dbReference>
<dbReference type="CDD" id="cd00118">
    <property type="entry name" value="LysM"/>
    <property type="match status" value="2"/>
</dbReference>
<dbReference type="InterPro" id="IPR000719">
    <property type="entry name" value="Prot_kinase_dom"/>
</dbReference>
<evidence type="ECO:0000256" key="9">
    <source>
        <dbReference type="ARBA" id="ARBA00023157"/>
    </source>
</evidence>
<evidence type="ECO:0000256" key="3">
    <source>
        <dbReference type="ARBA" id="ARBA00022692"/>
    </source>
</evidence>
<feature type="domain" description="LysM" evidence="13">
    <location>
        <begin position="40"/>
        <end position="85"/>
    </location>
</feature>
<evidence type="ECO:0000256" key="2">
    <source>
        <dbReference type="ARBA" id="ARBA00022475"/>
    </source>
</evidence>
<evidence type="ECO:0000259" key="13">
    <source>
        <dbReference type="PROSITE" id="PS51782"/>
    </source>
</evidence>